<dbReference type="InterPro" id="IPR008490">
    <property type="entry name" value="Transposase_InsH_N"/>
</dbReference>
<proteinExistence type="predicted"/>
<dbReference type="InterPro" id="IPR025668">
    <property type="entry name" value="Tnp_DDE_dom"/>
</dbReference>
<comment type="caution">
    <text evidence="4">The sequence shown here is derived from an EMBL/GenBank/DDBJ whole genome shotgun (WGS) entry which is preliminary data.</text>
</comment>
<dbReference type="Pfam" id="PF13751">
    <property type="entry name" value="DDE_Tnp_1_6"/>
    <property type="match status" value="1"/>
</dbReference>
<sequence>MKRFVEGDDRKQVALLPECVDDYIGQDNPVRVIDAFVDELDLAELGFNGSTPALTGRPSYHPGVMLKIYIYGYLNRIPSSRRLERECQRNVELMWLTGRLAPDFKTIADFRRDSGAAIRNVCRRFVELCRGLKLLSSDMVAIDGSKFKASNTRDSNYTASKIDKRQKQIEESVQRYLDLIESADRTSPTGFDVKTVRLYEKIAVLRQQMRELKQIGRQLEKQRDKQLSLTDPDARSMATSGRGSGIVGYNVQAAVDTKHHLIVEHEVTNVGNDHGQLSKMAISAKRAMGRSKLKVVADRGYFSGPEIRACDLNDISAYVPRPLTSASRKKGLFTKTDFIYIAKSDTYRCPAGERAIHRFTTVEHDLNLRVYWPSACPRCHLKERCSPSDYRRIRRWEHENALEVMQRRLDRKRDAMTIRRSTVEHVFGVIGTLKHWMGPAHFLTRTLRRVSTEMSFQVLAYNLKRVMNILGVQGTLKAMKMVES</sequence>
<feature type="domain" description="Transposase InsH N-terminal" evidence="2">
    <location>
        <begin position="19"/>
        <end position="112"/>
    </location>
</feature>
<name>A0ABS8K3Z6_9BURK</name>
<evidence type="ECO:0000313" key="4">
    <source>
        <dbReference type="EMBL" id="MCC8396880.1"/>
    </source>
</evidence>
<gene>
    <name evidence="4" type="ORF">LJ656_30335</name>
</gene>
<keyword evidence="5" id="KW-1185">Reference proteome</keyword>
<evidence type="ECO:0000259" key="2">
    <source>
        <dbReference type="Pfam" id="PF05598"/>
    </source>
</evidence>
<dbReference type="EMBL" id="JAJITD010000021">
    <property type="protein sequence ID" value="MCC8396880.1"/>
    <property type="molecule type" value="Genomic_DNA"/>
</dbReference>
<reference evidence="4 5" key="1">
    <citation type="submission" date="2021-11" db="EMBL/GenBank/DDBJ databases">
        <authorList>
            <person name="Oh E.-T."/>
            <person name="Kim S.-B."/>
        </authorList>
    </citation>
    <scope>NUCLEOTIDE SEQUENCE [LARGE SCALE GENOMIC DNA]</scope>
    <source>
        <strain evidence="4 5">MMS20-SJTR3</strain>
    </source>
</reference>
<feature type="region of interest" description="Disordered" evidence="1">
    <location>
        <begin position="222"/>
        <end position="241"/>
    </location>
</feature>
<dbReference type="Proteomes" id="UP001431019">
    <property type="component" value="Unassembled WGS sequence"/>
</dbReference>
<evidence type="ECO:0000259" key="3">
    <source>
        <dbReference type="Pfam" id="PF13751"/>
    </source>
</evidence>
<protein>
    <submittedName>
        <fullName evidence="4">IS1182 family transposase</fullName>
    </submittedName>
</protein>
<dbReference type="NCBIfam" id="NF033551">
    <property type="entry name" value="transpos_IS1182"/>
    <property type="match status" value="1"/>
</dbReference>
<evidence type="ECO:0000256" key="1">
    <source>
        <dbReference type="SAM" id="MobiDB-lite"/>
    </source>
</evidence>
<dbReference type="InterPro" id="IPR047629">
    <property type="entry name" value="IS1182_transpos"/>
</dbReference>
<dbReference type="PANTHER" id="PTHR33408">
    <property type="entry name" value="TRANSPOSASE"/>
    <property type="match status" value="1"/>
</dbReference>
<accession>A0ABS8K3Z6</accession>
<dbReference type="PANTHER" id="PTHR33408:SF2">
    <property type="entry name" value="TRANSPOSASE DDE DOMAIN-CONTAINING PROTEIN"/>
    <property type="match status" value="1"/>
</dbReference>
<feature type="domain" description="Transposase DDE" evidence="3">
    <location>
        <begin position="349"/>
        <end position="466"/>
    </location>
</feature>
<dbReference type="Pfam" id="PF05598">
    <property type="entry name" value="DUF772"/>
    <property type="match status" value="1"/>
</dbReference>
<organism evidence="4 5">
    <name type="scientific">Paraburkholderia sejongensis</name>
    <dbReference type="NCBI Taxonomy" id="2886946"/>
    <lineage>
        <taxon>Bacteria</taxon>
        <taxon>Pseudomonadati</taxon>
        <taxon>Pseudomonadota</taxon>
        <taxon>Betaproteobacteria</taxon>
        <taxon>Burkholderiales</taxon>
        <taxon>Burkholderiaceae</taxon>
        <taxon>Paraburkholderia</taxon>
    </lineage>
</organism>
<evidence type="ECO:0000313" key="5">
    <source>
        <dbReference type="Proteomes" id="UP001431019"/>
    </source>
</evidence>
<dbReference type="RefSeq" id="WP_230513156.1">
    <property type="nucleotide sequence ID" value="NZ_JAJITD010000021.1"/>
</dbReference>